<protein>
    <recommendedName>
        <fullName evidence="3">DNA transfer protein p32</fullName>
    </recommendedName>
</protein>
<dbReference type="EMBL" id="FUYM01000001">
    <property type="protein sequence ID" value="SKB30814.1"/>
    <property type="molecule type" value="Genomic_DNA"/>
</dbReference>
<reference evidence="2" key="1">
    <citation type="submission" date="2017-02" db="EMBL/GenBank/DDBJ databases">
        <authorList>
            <person name="Varghese N."/>
            <person name="Submissions S."/>
        </authorList>
    </citation>
    <scope>NUCLEOTIDE SEQUENCE [LARGE SCALE GENOMIC DNA]</scope>
    <source>
        <strain evidence="2">UM2</strain>
    </source>
</reference>
<evidence type="ECO:0000313" key="2">
    <source>
        <dbReference type="Proteomes" id="UP000189818"/>
    </source>
</evidence>
<organism evidence="1 2">
    <name type="scientific">Rhizorhabdus histidinilytica</name>
    <dbReference type="NCBI Taxonomy" id="439228"/>
    <lineage>
        <taxon>Bacteria</taxon>
        <taxon>Pseudomonadati</taxon>
        <taxon>Pseudomonadota</taxon>
        <taxon>Alphaproteobacteria</taxon>
        <taxon>Sphingomonadales</taxon>
        <taxon>Sphingomonadaceae</taxon>
        <taxon>Rhizorhabdus</taxon>
    </lineage>
</organism>
<name>A0A1T5A749_9SPHN</name>
<dbReference type="Proteomes" id="UP000189818">
    <property type="component" value="Unassembled WGS sequence"/>
</dbReference>
<sequence>MPPAIAAAGIVGAATVGSAVMGSAAAKKAAKAQANAAEQAQASQERMFDKQVELQAPFREAGLTAQNRILTLLGLSPANDVEGVSVNPKDPAFGRYARDFSMADFEADPGYKFRLEEGMKALNNSMAARGMGISGANMKGALRYGQDMGSQEYMNAFNRYQTNRANQLNPLQSLMGAGQTSANTLTNEAGNLGRGIADTQLQAGNARASGYVGTANAISNAIGQGFNAYSGIQNMNAMNRLMGGYMNPGGGIGGQIGALNTSNINGLNNYFANNPTTLQPI</sequence>
<evidence type="ECO:0008006" key="3">
    <source>
        <dbReference type="Google" id="ProtNLM"/>
    </source>
</evidence>
<accession>A0A1T5A749</accession>
<dbReference type="STRING" id="439228.SAMN06295920_101664"/>
<gene>
    <name evidence="1" type="ORF">SAMN06295920_101664</name>
</gene>
<proteinExistence type="predicted"/>
<keyword evidence="2" id="KW-1185">Reference proteome</keyword>
<evidence type="ECO:0000313" key="1">
    <source>
        <dbReference type="EMBL" id="SKB30814.1"/>
    </source>
</evidence>
<dbReference type="AlphaFoldDB" id="A0A1T5A749"/>